<name>A0A7J8MAN3_9ROSI</name>
<dbReference type="PANTHER" id="PTHR16083">
    <property type="entry name" value="LEUCINE RICH REPEAT CONTAINING PROTEIN"/>
    <property type="match status" value="1"/>
</dbReference>
<dbReference type="AlphaFoldDB" id="A0A7J8MAN3"/>
<proteinExistence type="predicted"/>
<sequence length="180" mass="20271">PLYKLKVLNLKGSDNLIKALDFTTSPNLEILVLEGCTRLVAKSFLEIDGKMECLLMLYLDGTSIEQLPSSIGYLSNLVLLNLKDCRNLQLEFLEELDLSKTTIRKPPSFISQLKNLKDLSSVSARDLHLSLGSLKELNLRDYNLFDIPNDICCLYSLKELDLSSNNFISILSSLTRLSQL</sequence>
<dbReference type="PROSITE" id="PS51450">
    <property type="entry name" value="LRR"/>
    <property type="match status" value="1"/>
</dbReference>
<dbReference type="PANTHER" id="PTHR16083:SF65">
    <property type="entry name" value="DISEASE RESISTANCE PROTEIN RPP8-LIKE"/>
    <property type="match status" value="1"/>
</dbReference>
<comment type="caution">
    <text evidence="1">The sequence shown here is derived from an EMBL/GenBank/DDBJ whole genome shotgun (WGS) entry which is preliminary data.</text>
</comment>
<dbReference type="InterPro" id="IPR001611">
    <property type="entry name" value="Leu-rich_rpt"/>
</dbReference>
<protein>
    <submittedName>
        <fullName evidence="1">Uncharacterized protein</fullName>
    </submittedName>
</protein>
<evidence type="ECO:0000313" key="1">
    <source>
        <dbReference type="EMBL" id="MBA0561640.1"/>
    </source>
</evidence>
<keyword evidence="2" id="KW-1185">Reference proteome</keyword>
<organism evidence="1 2">
    <name type="scientific">Gossypium lobatum</name>
    <dbReference type="NCBI Taxonomy" id="34289"/>
    <lineage>
        <taxon>Eukaryota</taxon>
        <taxon>Viridiplantae</taxon>
        <taxon>Streptophyta</taxon>
        <taxon>Embryophyta</taxon>
        <taxon>Tracheophyta</taxon>
        <taxon>Spermatophyta</taxon>
        <taxon>Magnoliopsida</taxon>
        <taxon>eudicotyledons</taxon>
        <taxon>Gunneridae</taxon>
        <taxon>Pentapetalae</taxon>
        <taxon>rosids</taxon>
        <taxon>malvids</taxon>
        <taxon>Malvales</taxon>
        <taxon>Malvaceae</taxon>
        <taxon>Malvoideae</taxon>
        <taxon>Gossypium</taxon>
    </lineage>
</organism>
<reference evidence="1 2" key="1">
    <citation type="journal article" date="2019" name="Genome Biol. Evol.">
        <title>Insights into the evolution of the New World diploid cottons (Gossypium, subgenus Houzingenia) based on genome sequencing.</title>
        <authorList>
            <person name="Grover C.E."/>
            <person name="Arick M.A. 2nd"/>
            <person name="Thrash A."/>
            <person name="Conover J.L."/>
            <person name="Sanders W.S."/>
            <person name="Peterson D.G."/>
            <person name="Frelichowski J.E."/>
            <person name="Scheffler J.A."/>
            <person name="Scheffler B.E."/>
            <person name="Wendel J.F."/>
        </authorList>
    </citation>
    <scope>NUCLEOTIDE SEQUENCE [LARGE SCALE GENOMIC DNA]</scope>
    <source>
        <strain evidence="1">157</strain>
        <tissue evidence="1">Leaf</tissue>
    </source>
</reference>
<dbReference type="EMBL" id="JABEZX010000007">
    <property type="protein sequence ID" value="MBA0561640.1"/>
    <property type="molecule type" value="Genomic_DNA"/>
</dbReference>
<evidence type="ECO:0000313" key="2">
    <source>
        <dbReference type="Proteomes" id="UP000593572"/>
    </source>
</evidence>
<dbReference type="InterPro" id="IPR032675">
    <property type="entry name" value="LRR_dom_sf"/>
</dbReference>
<dbReference type="Pfam" id="PF00560">
    <property type="entry name" value="LRR_1"/>
    <property type="match status" value="1"/>
</dbReference>
<gene>
    <name evidence="1" type="ORF">Golob_018448</name>
</gene>
<feature type="non-terminal residue" evidence="1">
    <location>
        <position position="180"/>
    </location>
</feature>
<accession>A0A7J8MAN3</accession>
<dbReference type="SUPFAM" id="SSF52047">
    <property type="entry name" value="RNI-like"/>
    <property type="match status" value="1"/>
</dbReference>
<dbReference type="Gene3D" id="3.80.10.10">
    <property type="entry name" value="Ribonuclease Inhibitor"/>
    <property type="match status" value="2"/>
</dbReference>
<dbReference type="Proteomes" id="UP000593572">
    <property type="component" value="Unassembled WGS sequence"/>
</dbReference>